<evidence type="ECO:0000313" key="3">
    <source>
        <dbReference type="Proteomes" id="UP000534186"/>
    </source>
</evidence>
<comment type="caution">
    <text evidence="2">The sequence shown here is derived from an EMBL/GenBank/DDBJ whole genome shotgun (WGS) entry which is preliminary data.</text>
</comment>
<reference evidence="2 3" key="1">
    <citation type="submission" date="2020-07" db="EMBL/GenBank/DDBJ databases">
        <title>Genomic Encyclopedia of Type Strains, Phase IV (KMG-V): Genome sequencing to study the core and pangenomes of soil and plant-associated prokaryotes.</title>
        <authorList>
            <person name="Whitman W."/>
        </authorList>
    </citation>
    <scope>NUCLEOTIDE SEQUENCE [LARGE SCALE GENOMIC DNA]</scope>
    <source>
        <strain evidence="2 3">M8UP30</strain>
    </source>
</reference>
<evidence type="ECO:0000256" key="1">
    <source>
        <dbReference type="SAM" id="SignalP"/>
    </source>
</evidence>
<keyword evidence="1" id="KW-0732">Signal</keyword>
<proteinExistence type="predicted"/>
<accession>A0A7Y9NPC8</accession>
<name>A0A7Y9NPC8_9BACT</name>
<gene>
    <name evidence="2" type="ORF">HDF12_003485</name>
</gene>
<protein>
    <submittedName>
        <fullName evidence="2">Uncharacterized protein</fullName>
    </submittedName>
</protein>
<feature type="chain" id="PRO_5031039634" evidence="1">
    <location>
        <begin position="32"/>
        <end position="368"/>
    </location>
</feature>
<feature type="signal peptide" evidence="1">
    <location>
        <begin position="1"/>
        <end position="31"/>
    </location>
</feature>
<sequence length="368" mass="38557">MSTALFPMISRNALVASAAMLLSVAPAFGQASTPTAVDGYHVSVFARGYKGKFTAPDSIAVYKDHVYIGYGDGNDPAGADGKSNMIVEYNLAGQMVYSFSVKGHNDGLKLNPYTHKLWVMQNEDANPSLVIFDPDTRVKQTVPFAAAPAAGGGYDDITFVKGKTYLSASNPAHNPNAAPAIVEAKIEGGLVVVTPVLEGTATAKNVLTGQPVTLNLQDPDSMTTSPLGDIVLDSQGDSELVVVRYPGSTAQSALQIPLSSPYGQPQVDDTLFAPSTDGFLLVSDEPANVTYKITKDVFSPGAAYSAGVAGSSAAPGFVGRLDLEFGQLTPIVSGMKSPHGLGFVSTNDKEVETKQEEMKEACQILLSN</sequence>
<dbReference type="SUPFAM" id="SSF63825">
    <property type="entry name" value="YWTD domain"/>
    <property type="match status" value="1"/>
</dbReference>
<dbReference type="Proteomes" id="UP000534186">
    <property type="component" value="Unassembled WGS sequence"/>
</dbReference>
<dbReference type="EMBL" id="JACCCV010000002">
    <property type="protein sequence ID" value="NYF53086.1"/>
    <property type="molecule type" value="Genomic_DNA"/>
</dbReference>
<dbReference type="AlphaFoldDB" id="A0A7Y9NPC8"/>
<organism evidence="2 3">
    <name type="scientific">Tunturiibacter lichenicola</name>
    <dbReference type="NCBI Taxonomy" id="2051959"/>
    <lineage>
        <taxon>Bacteria</taxon>
        <taxon>Pseudomonadati</taxon>
        <taxon>Acidobacteriota</taxon>
        <taxon>Terriglobia</taxon>
        <taxon>Terriglobales</taxon>
        <taxon>Acidobacteriaceae</taxon>
        <taxon>Tunturiibacter</taxon>
    </lineage>
</organism>
<evidence type="ECO:0000313" key="2">
    <source>
        <dbReference type="EMBL" id="NYF53086.1"/>
    </source>
</evidence>